<accession>A0ABN2ZBA5</accession>
<dbReference type="Proteomes" id="UP001422759">
    <property type="component" value="Unassembled WGS sequence"/>
</dbReference>
<dbReference type="RefSeq" id="WP_344463423.1">
    <property type="nucleotide sequence ID" value="NZ_BAAANT010000009.1"/>
</dbReference>
<evidence type="ECO:0000313" key="3">
    <source>
        <dbReference type="EMBL" id="GAA2139565.1"/>
    </source>
</evidence>
<evidence type="ECO:0000256" key="2">
    <source>
        <dbReference type="SAM" id="Phobius"/>
    </source>
</evidence>
<proteinExistence type="predicted"/>
<protein>
    <submittedName>
        <fullName evidence="3">Uncharacterized protein</fullName>
    </submittedName>
</protein>
<keyword evidence="2" id="KW-1133">Transmembrane helix</keyword>
<feature type="transmembrane region" description="Helical" evidence="2">
    <location>
        <begin position="165"/>
        <end position="185"/>
    </location>
</feature>
<comment type="caution">
    <text evidence="3">The sequence shown here is derived from an EMBL/GenBank/DDBJ whole genome shotgun (WGS) entry which is preliminary data.</text>
</comment>
<feature type="region of interest" description="Disordered" evidence="1">
    <location>
        <begin position="35"/>
        <end position="56"/>
    </location>
</feature>
<keyword evidence="2" id="KW-0472">Membrane</keyword>
<reference evidence="3 4" key="1">
    <citation type="journal article" date="2019" name="Int. J. Syst. Evol. Microbiol.">
        <title>The Global Catalogue of Microorganisms (GCM) 10K type strain sequencing project: providing services to taxonomists for standard genome sequencing and annotation.</title>
        <authorList>
            <consortium name="The Broad Institute Genomics Platform"/>
            <consortium name="The Broad Institute Genome Sequencing Center for Infectious Disease"/>
            <person name="Wu L."/>
            <person name="Ma J."/>
        </authorList>
    </citation>
    <scope>NUCLEOTIDE SEQUENCE [LARGE SCALE GENOMIC DNA]</scope>
    <source>
        <strain evidence="3 4">JCM 14560</strain>
    </source>
</reference>
<sequence length="265" mass="27943">MTEINDAAPPHLQPCPGCGLTDRLVGVPAVYQGGRQQRTTRPARWAGEEPETTVTREWSPALSAALAPVPSLPVSPRWLLGALALFGSVVTFVVNASLNFGAAQLDDIRTDASAGTDVGFTDNPVLVGGSGSSSDPFYRIDPGPGGLSVHLHAATAPAHHQVFGILPWISALALLTAAVLFVSAARRRSAFRKSTAGSPAAEQVWSRGWYCERCGTAHFAATPGAPSRALSLREFRTTVWEAGGYGHLAQRIPPGRNPLTVIPRP</sequence>
<gene>
    <name evidence="3" type="ORF">GCM10009760_22000</name>
</gene>
<organism evidence="3 4">
    <name type="scientific">Kitasatospora kazusensis</name>
    <dbReference type="NCBI Taxonomy" id="407974"/>
    <lineage>
        <taxon>Bacteria</taxon>
        <taxon>Bacillati</taxon>
        <taxon>Actinomycetota</taxon>
        <taxon>Actinomycetes</taxon>
        <taxon>Kitasatosporales</taxon>
        <taxon>Streptomycetaceae</taxon>
        <taxon>Kitasatospora</taxon>
    </lineage>
</organism>
<evidence type="ECO:0000256" key="1">
    <source>
        <dbReference type="SAM" id="MobiDB-lite"/>
    </source>
</evidence>
<keyword evidence="2" id="KW-0812">Transmembrane</keyword>
<keyword evidence="4" id="KW-1185">Reference proteome</keyword>
<feature type="transmembrane region" description="Helical" evidence="2">
    <location>
        <begin position="78"/>
        <end position="98"/>
    </location>
</feature>
<dbReference type="EMBL" id="BAAANT010000009">
    <property type="protein sequence ID" value="GAA2139565.1"/>
    <property type="molecule type" value="Genomic_DNA"/>
</dbReference>
<name>A0ABN2ZBA5_9ACTN</name>
<evidence type="ECO:0000313" key="4">
    <source>
        <dbReference type="Proteomes" id="UP001422759"/>
    </source>
</evidence>